<feature type="transmembrane region" description="Helical" evidence="1">
    <location>
        <begin position="79"/>
        <end position="111"/>
    </location>
</feature>
<keyword evidence="1" id="KW-0812">Transmembrane</keyword>
<evidence type="ECO:0000256" key="1">
    <source>
        <dbReference type="SAM" id="Phobius"/>
    </source>
</evidence>
<reference evidence="2 3" key="1">
    <citation type="submission" date="2022-11" db="EMBL/GenBank/DDBJ databases">
        <title>Study of microbial diversity in lake waters.</title>
        <authorList>
            <person name="Zhang J."/>
        </authorList>
    </citation>
    <scope>NUCLEOTIDE SEQUENCE [LARGE SCALE GENOMIC DNA]</scope>
    <source>
        <strain evidence="2 3">DT12</strain>
    </source>
</reference>
<protein>
    <submittedName>
        <fullName evidence="2">Uncharacterized protein</fullName>
    </submittedName>
</protein>
<keyword evidence="3" id="KW-1185">Reference proteome</keyword>
<accession>A0ABT3X004</accession>
<feature type="transmembrane region" description="Helical" evidence="1">
    <location>
        <begin position="131"/>
        <end position="160"/>
    </location>
</feature>
<gene>
    <name evidence="2" type="ORF">OS242_05140</name>
</gene>
<feature type="transmembrane region" description="Helical" evidence="1">
    <location>
        <begin position="210"/>
        <end position="229"/>
    </location>
</feature>
<feature type="transmembrane region" description="Helical" evidence="1">
    <location>
        <begin position="263"/>
        <end position="284"/>
    </location>
</feature>
<proteinExistence type="predicted"/>
<keyword evidence="1" id="KW-0472">Membrane</keyword>
<dbReference type="Proteomes" id="UP001208017">
    <property type="component" value="Unassembled WGS sequence"/>
</dbReference>
<feature type="transmembrane region" description="Helical" evidence="1">
    <location>
        <begin position="296"/>
        <end position="317"/>
    </location>
</feature>
<sequence length="350" mass="39207">MSTPNTAAKSTYRFGASPNRLLQMDVLYFLVTLLFFYVQLHMVIQFAWLGHITLLALFLNLLCFKLGELAHELFDGGPAPLWIVLAAGSAILSATMPDLSVLYFVFGLAMMKIRVELSAYSARSVKLSSRALGFILAPLFHPVVFEIFVVATFALCLLHIKHIKTNEAPRLHWFTLPENKRVYWTMGVHHAHYFIYCYSIPISFAAWSDLPMWSMGLVFYVGWAAYNAYEKWLRPSWPAFIIGHFIGALSLIGLYYAEALSPLLFWWFMTGLGGGTVFMLHRLVPRPADVVDRELSITEGFGHVFGVAVWGLLIFTVSPESPYLAGAILAALSMFIAYNASKSKNGQPAS</sequence>
<comment type="caution">
    <text evidence="2">The sequence shown here is derived from an EMBL/GenBank/DDBJ whole genome shotgun (WGS) entry which is preliminary data.</text>
</comment>
<feature type="transmembrane region" description="Helical" evidence="1">
    <location>
        <begin position="236"/>
        <end position="257"/>
    </location>
</feature>
<feature type="transmembrane region" description="Helical" evidence="1">
    <location>
        <begin position="323"/>
        <end position="340"/>
    </location>
</feature>
<dbReference type="EMBL" id="JAPMLT010000002">
    <property type="protein sequence ID" value="MCX7569337.1"/>
    <property type="molecule type" value="Genomic_DNA"/>
</dbReference>
<evidence type="ECO:0000313" key="3">
    <source>
        <dbReference type="Proteomes" id="UP001208017"/>
    </source>
</evidence>
<dbReference type="RefSeq" id="WP_267150582.1">
    <property type="nucleotide sequence ID" value="NZ_JAPMLT010000002.1"/>
</dbReference>
<keyword evidence="1" id="KW-1133">Transmembrane helix</keyword>
<organism evidence="2 3">
    <name type="scientific">Tumebacillus lacus</name>
    <dbReference type="NCBI Taxonomy" id="2995335"/>
    <lineage>
        <taxon>Bacteria</taxon>
        <taxon>Bacillati</taxon>
        <taxon>Bacillota</taxon>
        <taxon>Bacilli</taxon>
        <taxon>Bacillales</taxon>
        <taxon>Alicyclobacillaceae</taxon>
        <taxon>Tumebacillus</taxon>
    </lineage>
</organism>
<evidence type="ECO:0000313" key="2">
    <source>
        <dbReference type="EMBL" id="MCX7569337.1"/>
    </source>
</evidence>
<feature type="transmembrane region" description="Helical" evidence="1">
    <location>
        <begin position="21"/>
        <end position="40"/>
    </location>
</feature>
<name>A0ABT3X004_9BACL</name>